<sequence length="239" mass="26458">MCTRPGRLQNSYRRLFAAVYDRAMASAERRCLGAWRRELLEQAQGAVLEIGSGTGSNLPHYPPGLTRLVLGEPDPFMCQQLQKKLTAAPLPAVICTHGAEQLPFPAASFDTVVSTLVLCSVDSPQAALEEIRRVLRPGGCLLFLEHVLSDQPATRRWQRFWEPLWKQVACNCHLTRDTAATIRSGGFVLEQLDELQIAGAPAILRRVLRGMAVKCGWKILSPDTLLRGEVTKHGNFTCI</sequence>
<dbReference type="GO" id="GO:0032259">
    <property type="term" value="P:methylation"/>
    <property type="evidence" value="ECO:0007669"/>
    <property type="project" value="UniProtKB-KW"/>
</dbReference>
<dbReference type="CDD" id="cd02440">
    <property type="entry name" value="AdoMet_MTases"/>
    <property type="match status" value="1"/>
</dbReference>
<feature type="domain" description="Methyltransferase type 11" evidence="1">
    <location>
        <begin position="48"/>
        <end position="143"/>
    </location>
</feature>
<keyword evidence="3" id="KW-1185">Reference proteome</keyword>
<dbReference type="RefSeq" id="WP_148895481.1">
    <property type="nucleotide sequence ID" value="NZ_VNIB01000004.1"/>
</dbReference>
<keyword evidence="2" id="KW-0808">Transferase</keyword>
<dbReference type="GO" id="GO:0008757">
    <property type="term" value="F:S-adenosylmethionine-dependent methyltransferase activity"/>
    <property type="evidence" value="ECO:0007669"/>
    <property type="project" value="InterPro"/>
</dbReference>
<dbReference type="AlphaFoldDB" id="A0A5D3WLX1"/>
<keyword evidence="2" id="KW-0830">Ubiquinone</keyword>
<dbReference type="EMBL" id="VNIB01000004">
    <property type="protein sequence ID" value="TYO99017.1"/>
    <property type="molecule type" value="Genomic_DNA"/>
</dbReference>
<dbReference type="PANTHER" id="PTHR45036:SF1">
    <property type="entry name" value="METHYLTRANSFERASE LIKE 7A"/>
    <property type="match status" value="1"/>
</dbReference>
<dbReference type="Proteomes" id="UP000324159">
    <property type="component" value="Unassembled WGS sequence"/>
</dbReference>
<gene>
    <name evidence="2" type="ORF">EDC39_104141</name>
</gene>
<dbReference type="OrthoDB" id="9777830at2"/>
<evidence type="ECO:0000313" key="3">
    <source>
        <dbReference type="Proteomes" id="UP000324159"/>
    </source>
</evidence>
<organism evidence="2 3">
    <name type="scientific">Geothermobacter ehrlichii</name>
    <dbReference type="NCBI Taxonomy" id="213224"/>
    <lineage>
        <taxon>Bacteria</taxon>
        <taxon>Pseudomonadati</taxon>
        <taxon>Thermodesulfobacteriota</taxon>
        <taxon>Desulfuromonadia</taxon>
        <taxon>Desulfuromonadales</taxon>
        <taxon>Geothermobacteraceae</taxon>
        <taxon>Geothermobacter</taxon>
    </lineage>
</organism>
<dbReference type="PANTHER" id="PTHR45036">
    <property type="entry name" value="METHYLTRANSFERASE LIKE 7B"/>
    <property type="match status" value="1"/>
</dbReference>
<name>A0A5D3WLX1_9BACT</name>
<evidence type="ECO:0000259" key="1">
    <source>
        <dbReference type="Pfam" id="PF08241"/>
    </source>
</evidence>
<evidence type="ECO:0000313" key="2">
    <source>
        <dbReference type="EMBL" id="TYO99017.1"/>
    </source>
</evidence>
<dbReference type="Gene3D" id="3.40.50.150">
    <property type="entry name" value="Vaccinia Virus protein VP39"/>
    <property type="match status" value="1"/>
</dbReference>
<dbReference type="SUPFAM" id="SSF53335">
    <property type="entry name" value="S-adenosyl-L-methionine-dependent methyltransferases"/>
    <property type="match status" value="1"/>
</dbReference>
<protein>
    <submittedName>
        <fullName evidence="2">Ubiquinone/menaquinone biosynthesis C-methylase UbiE</fullName>
    </submittedName>
</protein>
<comment type="caution">
    <text evidence="2">The sequence shown here is derived from an EMBL/GenBank/DDBJ whole genome shotgun (WGS) entry which is preliminary data.</text>
</comment>
<accession>A0A5D3WLX1</accession>
<reference evidence="2 3" key="1">
    <citation type="submission" date="2019-07" db="EMBL/GenBank/DDBJ databases">
        <title>Genomic Encyclopedia of Type Strains, Phase IV (KMG-IV): sequencing the most valuable type-strain genomes for metagenomic binning, comparative biology and taxonomic classification.</title>
        <authorList>
            <person name="Goeker M."/>
        </authorList>
    </citation>
    <scope>NUCLEOTIDE SEQUENCE [LARGE SCALE GENOMIC DNA]</scope>
    <source>
        <strain evidence="2 3">SS015</strain>
    </source>
</reference>
<proteinExistence type="predicted"/>
<dbReference type="InterPro" id="IPR013216">
    <property type="entry name" value="Methyltransf_11"/>
</dbReference>
<keyword evidence="2" id="KW-0489">Methyltransferase</keyword>
<dbReference type="Pfam" id="PF08241">
    <property type="entry name" value="Methyltransf_11"/>
    <property type="match status" value="1"/>
</dbReference>
<dbReference type="InterPro" id="IPR052356">
    <property type="entry name" value="Thiol_S-MT"/>
</dbReference>
<dbReference type="InterPro" id="IPR029063">
    <property type="entry name" value="SAM-dependent_MTases_sf"/>
</dbReference>